<evidence type="ECO:0000313" key="2">
    <source>
        <dbReference type="Proteomes" id="UP001515500"/>
    </source>
</evidence>
<dbReference type="Pfam" id="PF03087">
    <property type="entry name" value="BPS1"/>
    <property type="match status" value="1"/>
</dbReference>
<dbReference type="GO" id="GO:0048367">
    <property type="term" value="P:shoot system development"/>
    <property type="evidence" value="ECO:0007669"/>
    <property type="project" value="InterPro"/>
</dbReference>
<gene>
    <name evidence="3" type="primary">LOC120271697</name>
</gene>
<accession>A0AB40C3F0</accession>
<dbReference type="GO" id="GO:0048364">
    <property type="term" value="P:root development"/>
    <property type="evidence" value="ECO:0007669"/>
    <property type="project" value="InterPro"/>
</dbReference>
<keyword evidence="2" id="KW-1185">Reference proteome</keyword>
<dbReference type="RefSeq" id="XP_039134310.1">
    <property type="nucleotide sequence ID" value="XM_039278376.1"/>
</dbReference>
<evidence type="ECO:0000313" key="3">
    <source>
        <dbReference type="RefSeq" id="XP_039134310.1"/>
    </source>
</evidence>
<sequence length="278" mass="31670">MADQGFHARSNSLPTRSHPVTATAEEELNKLKAFVMVSPKMIGKSLSCLGAFYDFIEELLQMPSTQQALSHSQEKIWVEEELEASLRLVELCGIIRDTLVVIKEHAQELEMVLRRKRSMTNESKQQFHIQSDKKTRKSIKNCVKALKQMDGKDSDRSSTVSKMFTEAREVTISLLQSVASSLYPSSAQKTSKWSIVSKALHKKKVSCEEFEDSICSYFSFNSIYESLSCKDVDRLRAMKAQDRLAEMMSSLEGLEIELESLYRRLIQNRVSLLNLLSQ</sequence>
<dbReference type="GeneID" id="120271697"/>
<dbReference type="Proteomes" id="UP001515500">
    <property type="component" value="Chromosome 11"/>
</dbReference>
<name>A0AB40C3F0_DIOCR</name>
<dbReference type="InterPro" id="IPR004320">
    <property type="entry name" value="BPS1_pln"/>
</dbReference>
<protein>
    <submittedName>
        <fullName evidence="3">Uncharacterized protein LOC120271697</fullName>
    </submittedName>
</protein>
<dbReference type="PANTHER" id="PTHR33070">
    <property type="entry name" value="OS06G0725500 PROTEIN"/>
    <property type="match status" value="1"/>
</dbReference>
<reference evidence="3" key="1">
    <citation type="submission" date="2025-08" db="UniProtKB">
        <authorList>
            <consortium name="RefSeq"/>
        </authorList>
    </citation>
    <scope>IDENTIFICATION</scope>
</reference>
<keyword evidence="1" id="KW-0175">Coiled coil</keyword>
<organism evidence="2 3">
    <name type="scientific">Dioscorea cayennensis subsp. rotundata</name>
    <name type="common">White Guinea yam</name>
    <name type="synonym">Dioscorea rotundata</name>
    <dbReference type="NCBI Taxonomy" id="55577"/>
    <lineage>
        <taxon>Eukaryota</taxon>
        <taxon>Viridiplantae</taxon>
        <taxon>Streptophyta</taxon>
        <taxon>Embryophyta</taxon>
        <taxon>Tracheophyta</taxon>
        <taxon>Spermatophyta</taxon>
        <taxon>Magnoliopsida</taxon>
        <taxon>Liliopsida</taxon>
        <taxon>Dioscoreales</taxon>
        <taxon>Dioscoreaceae</taxon>
        <taxon>Dioscorea</taxon>
    </lineage>
</organism>
<dbReference type="AlphaFoldDB" id="A0AB40C3F0"/>
<feature type="coiled-coil region" evidence="1">
    <location>
        <begin position="237"/>
        <end position="264"/>
    </location>
</feature>
<evidence type="ECO:0000256" key="1">
    <source>
        <dbReference type="SAM" id="Coils"/>
    </source>
</evidence>
<proteinExistence type="predicted"/>
<dbReference type="PANTHER" id="PTHR33070:SF120">
    <property type="entry name" value="EXPRESSED PROTEIN"/>
    <property type="match status" value="1"/>
</dbReference>